<dbReference type="InterPro" id="IPR051167">
    <property type="entry name" value="Prolyl_oligopep/macrocyclase"/>
</dbReference>
<evidence type="ECO:0000256" key="1">
    <source>
        <dbReference type="ARBA" id="ARBA00001070"/>
    </source>
</evidence>
<evidence type="ECO:0000256" key="3">
    <source>
        <dbReference type="ARBA" id="ARBA00016310"/>
    </source>
</evidence>
<dbReference type="PRINTS" id="PR00862">
    <property type="entry name" value="PROLIGOPTASE"/>
</dbReference>
<dbReference type="FunFam" id="3.40.50.1820:FF:000005">
    <property type="entry name" value="Prolyl endopeptidase"/>
    <property type="match status" value="1"/>
</dbReference>
<evidence type="ECO:0000259" key="8">
    <source>
        <dbReference type="Pfam" id="PF00326"/>
    </source>
</evidence>
<comment type="catalytic activity">
    <reaction evidence="1">
        <text>Hydrolysis of Pro-|-Xaa &gt;&gt; Ala-|-Xaa in oligopeptides.</text>
        <dbReference type="EC" id="3.4.21.26"/>
    </reaction>
</comment>
<evidence type="ECO:0000259" key="9">
    <source>
        <dbReference type="Pfam" id="PF02897"/>
    </source>
</evidence>
<evidence type="ECO:0000256" key="4">
    <source>
        <dbReference type="ARBA" id="ARBA00022670"/>
    </source>
</evidence>
<accession>A0A3B0KVX3</accession>
<dbReference type="STRING" id="7266.A0A3B0KVX3"/>
<evidence type="ECO:0000256" key="5">
    <source>
        <dbReference type="ARBA" id="ARBA00022801"/>
    </source>
</evidence>
<sequence>MYAPLTTKLMYKIFFQSALQQKFINKIVSKNNLLLFKFPSQKINSVMSQSRVSVNPPTNLNASSMVKQNKLKIAYPVAHKDESVNETIHGIGVRDVYRWLEDPEAQETHRFIDAQNAISQPFLENCDEWQNINMKLTKLWNYPKYGTPMRNGCFYYYYKNTGLQNQHVMMQQDSLKEEGRVFIDPNELSPDGTTAITQASFSDDGAYMAYGLSESGSDWEKIRIRKAQDCKDIDEVLDKVKFTSIAWTKDNKGFFYGRYPCQDGKTDGSETKQNEHQKLYYHRLGESQETDTMVLEFPEQPSWRTISEVSDCGKYLIIYISNTVRDNMLYYANINAGEEICGPMNAHPIVDKFEADYEFITNEESRLYFRTNKSAPNYRLVIIDVEHPQEEHWKTVIPEHEKDVMEWALCAHDNKLVVCYIRDVKSVLHSYELATGKMLQQFDLDIGTISGVSGEKKYSEIFYSFSSFLTPGIIYQYDFAKPEEEPKVHREIKLNLEEFSRDSYAVEQVFYKSKDDTDIPMFIIRKKRYTLEPRPCLLYGYGGFNHSLMPSFGITAVTFIDAFDGVVAYPNLRGGGEYGIKWHNAGRLLKKQNVFDDFQAAAEYLTCNKYTSKDRLAIQGASNGGLLVGACINQRPDLFAAAVAQVGVMDMLRFHKFTIGHAWCSDYGNPDEKEHFENLHGYSPLHNVHTPKETSKEYPSTLILTADHDDRVSPLHSLKFVAALQEAVRQSEFQNNPILLRVYTKAGHGAGKPTTMRIKEATDILSFYLKSLTMDTVNL</sequence>
<dbReference type="SUPFAM" id="SSF53474">
    <property type="entry name" value="alpha/beta-Hydrolases"/>
    <property type="match status" value="1"/>
</dbReference>
<dbReference type="Pfam" id="PF02897">
    <property type="entry name" value="Peptidase_S9_N"/>
    <property type="match status" value="1"/>
</dbReference>
<protein>
    <recommendedName>
        <fullName evidence="3 7">Prolyl endopeptidase</fullName>
        <ecNumber evidence="7">3.4.21.-</ecNumber>
    </recommendedName>
</protein>
<gene>
    <name evidence="10" type="ORF">DGUA_6G020141</name>
</gene>
<dbReference type="EMBL" id="OUUW01000022">
    <property type="protein sequence ID" value="SPP89541.1"/>
    <property type="molecule type" value="Genomic_DNA"/>
</dbReference>
<dbReference type="GO" id="GO:0070012">
    <property type="term" value="F:oligopeptidase activity"/>
    <property type="evidence" value="ECO:0007669"/>
    <property type="project" value="TreeGrafter"/>
</dbReference>
<dbReference type="FunFam" id="2.130.10.120:FF:000001">
    <property type="entry name" value="Prolyl endopeptidase"/>
    <property type="match status" value="1"/>
</dbReference>
<dbReference type="Gene3D" id="3.40.50.1820">
    <property type="entry name" value="alpha/beta hydrolase"/>
    <property type="match status" value="1"/>
</dbReference>
<keyword evidence="4 7" id="KW-0645">Protease</keyword>
<dbReference type="OMA" id="YQCDLRT"/>
<evidence type="ECO:0000313" key="11">
    <source>
        <dbReference type="Proteomes" id="UP000268350"/>
    </source>
</evidence>
<dbReference type="EC" id="3.4.21.-" evidence="7"/>
<dbReference type="InterPro" id="IPR029058">
    <property type="entry name" value="AB_hydrolase_fold"/>
</dbReference>
<dbReference type="InterPro" id="IPR001375">
    <property type="entry name" value="Peptidase_S9_cat"/>
</dbReference>
<dbReference type="AlphaFoldDB" id="A0A3B0KVX3"/>
<evidence type="ECO:0000256" key="2">
    <source>
        <dbReference type="ARBA" id="ARBA00005228"/>
    </source>
</evidence>
<evidence type="ECO:0000256" key="7">
    <source>
        <dbReference type="RuleBase" id="RU368024"/>
    </source>
</evidence>
<dbReference type="Gene3D" id="2.130.10.120">
    <property type="entry name" value="Prolyl oligopeptidase, N-terminal domain"/>
    <property type="match status" value="1"/>
</dbReference>
<evidence type="ECO:0000256" key="6">
    <source>
        <dbReference type="ARBA" id="ARBA00022825"/>
    </source>
</evidence>
<dbReference type="Pfam" id="PF00326">
    <property type="entry name" value="Peptidase_S9"/>
    <property type="match status" value="1"/>
</dbReference>
<dbReference type="PANTHER" id="PTHR42881">
    <property type="entry name" value="PROLYL ENDOPEPTIDASE"/>
    <property type="match status" value="1"/>
</dbReference>
<feature type="domain" description="Peptidase S9A N-terminal" evidence="9">
    <location>
        <begin position="76"/>
        <end position="488"/>
    </location>
</feature>
<dbReference type="GO" id="GO:0004252">
    <property type="term" value="F:serine-type endopeptidase activity"/>
    <property type="evidence" value="ECO:0007669"/>
    <property type="project" value="UniProtKB-UniRule"/>
</dbReference>
<dbReference type="GO" id="GO:0005829">
    <property type="term" value="C:cytosol"/>
    <property type="evidence" value="ECO:0007669"/>
    <property type="project" value="TreeGrafter"/>
</dbReference>
<dbReference type="InterPro" id="IPR002470">
    <property type="entry name" value="Peptidase_S9A"/>
</dbReference>
<dbReference type="PROSITE" id="PS00708">
    <property type="entry name" value="PRO_ENDOPEP_SER"/>
    <property type="match status" value="1"/>
</dbReference>
<dbReference type="InterPro" id="IPR002471">
    <property type="entry name" value="Pept_S9_AS"/>
</dbReference>
<evidence type="ECO:0000313" key="10">
    <source>
        <dbReference type="EMBL" id="SPP89541.1"/>
    </source>
</evidence>
<dbReference type="InterPro" id="IPR023302">
    <property type="entry name" value="Pept_S9A_N"/>
</dbReference>
<keyword evidence="6 7" id="KW-0720">Serine protease</keyword>
<dbReference type="Proteomes" id="UP000268350">
    <property type="component" value="Unassembled WGS sequence"/>
</dbReference>
<feature type="domain" description="Peptidase S9 prolyl oligopeptidase catalytic" evidence="8">
    <location>
        <begin position="557"/>
        <end position="773"/>
    </location>
</feature>
<keyword evidence="5 7" id="KW-0378">Hydrolase</keyword>
<keyword evidence="11" id="KW-1185">Reference proteome</keyword>
<name>A0A3B0KVX3_DROGU</name>
<dbReference type="GO" id="GO:0006508">
    <property type="term" value="P:proteolysis"/>
    <property type="evidence" value="ECO:0007669"/>
    <property type="project" value="UniProtKB-KW"/>
</dbReference>
<proteinExistence type="inferred from homology"/>
<reference evidence="11" key="1">
    <citation type="submission" date="2018-01" db="EMBL/GenBank/DDBJ databases">
        <authorList>
            <person name="Alioto T."/>
            <person name="Alioto T."/>
        </authorList>
    </citation>
    <scope>NUCLEOTIDE SEQUENCE [LARGE SCALE GENOMIC DNA]</scope>
</reference>
<dbReference type="PANTHER" id="PTHR42881:SF2">
    <property type="entry name" value="PROLYL ENDOPEPTIDASE"/>
    <property type="match status" value="1"/>
</dbReference>
<organism evidence="10 11">
    <name type="scientific">Drosophila guanche</name>
    <name type="common">Fruit fly</name>
    <dbReference type="NCBI Taxonomy" id="7266"/>
    <lineage>
        <taxon>Eukaryota</taxon>
        <taxon>Metazoa</taxon>
        <taxon>Ecdysozoa</taxon>
        <taxon>Arthropoda</taxon>
        <taxon>Hexapoda</taxon>
        <taxon>Insecta</taxon>
        <taxon>Pterygota</taxon>
        <taxon>Neoptera</taxon>
        <taxon>Endopterygota</taxon>
        <taxon>Diptera</taxon>
        <taxon>Brachycera</taxon>
        <taxon>Muscomorpha</taxon>
        <taxon>Ephydroidea</taxon>
        <taxon>Drosophilidae</taxon>
        <taxon>Drosophila</taxon>
        <taxon>Sophophora</taxon>
    </lineage>
</organism>
<dbReference type="SUPFAM" id="SSF50993">
    <property type="entry name" value="Peptidase/esterase 'gauge' domain"/>
    <property type="match status" value="1"/>
</dbReference>
<comment type="similarity">
    <text evidence="2 7">Belongs to the peptidase S9A family.</text>
</comment>
<dbReference type="OrthoDB" id="248387at2759"/>